<dbReference type="InterPro" id="IPR044929">
    <property type="entry name" value="DNA/RNA_non-sp_Endonuclease_sf"/>
</dbReference>
<evidence type="ECO:0000256" key="1">
    <source>
        <dbReference type="ARBA" id="ARBA00001946"/>
    </source>
</evidence>
<feature type="binding site" evidence="9">
    <location>
        <position position="114"/>
    </location>
    <ligand>
        <name>Mg(2+)</name>
        <dbReference type="ChEBI" id="CHEBI:18420"/>
        <note>catalytic</note>
    </ligand>
</feature>
<dbReference type="SMART" id="SM00477">
    <property type="entry name" value="NUC"/>
    <property type="match status" value="1"/>
</dbReference>
<dbReference type="InterPro" id="IPR040255">
    <property type="entry name" value="Non-specific_endonuclease"/>
</dbReference>
<comment type="similarity">
    <text evidence="2 10">Belongs to the DNA/RNA non-specific endonuclease family.</text>
</comment>
<evidence type="ECO:0000256" key="2">
    <source>
        <dbReference type="ARBA" id="ARBA00010052"/>
    </source>
</evidence>
<evidence type="ECO:0000256" key="6">
    <source>
        <dbReference type="ARBA" id="ARBA00022801"/>
    </source>
</evidence>
<dbReference type="InterPro" id="IPR020821">
    <property type="entry name" value="ENPP1-3/EXOG-like_nuc-like"/>
</dbReference>
<reference evidence="13" key="1">
    <citation type="submission" date="2019-11" db="EMBL/GenBank/DDBJ databases">
        <title>Genomic insights into an expanded diversity of filamentous marine cyanobacteria reveals the extraordinary biosynthetic potential of Moorea and Okeania.</title>
        <authorList>
            <person name="Ferreira Leao T."/>
            <person name="Wang M."/>
            <person name="Moss N."/>
            <person name="Da Silva R."/>
            <person name="Sanders J."/>
            <person name="Nurk S."/>
            <person name="Gurevich A."/>
            <person name="Humphrey G."/>
            <person name="Reher R."/>
            <person name="Zhu Q."/>
            <person name="Belda-Ferre P."/>
            <person name="Glukhov E."/>
            <person name="Rex R."/>
            <person name="Dorrestein P.C."/>
            <person name="Knight R."/>
            <person name="Pevzner P."/>
            <person name="Gerwick W.H."/>
            <person name="Gerwick L."/>
        </authorList>
    </citation>
    <scope>NUCLEOTIDE SEQUENCE</scope>
    <source>
        <strain evidence="13">SIO1C4</strain>
    </source>
</reference>
<dbReference type="AlphaFoldDB" id="A0A6B3NG01"/>
<dbReference type="PANTHER" id="PTHR13966">
    <property type="entry name" value="ENDONUCLEASE RELATED"/>
    <property type="match status" value="1"/>
</dbReference>
<dbReference type="GO" id="GO:0016787">
    <property type="term" value="F:hydrolase activity"/>
    <property type="evidence" value="ECO:0007669"/>
    <property type="project" value="UniProtKB-KW"/>
</dbReference>
<accession>A0A6B3NG01</accession>
<evidence type="ECO:0000256" key="5">
    <source>
        <dbReference type="ARBA" id="ARBA00022759"/>
    </source>
</evidence>
<comment type="caution">
    <text evidence="13">The sequence shown here is derived from an EMBL/GenBank/DDBJ whole genome shotgun (WGS) entry which is preliminary data.</text>
</comment>
<organism evidence="13">
    <name type="scientific">Symploca sp. SIO1C4</name>
    <dbReference type="NCBI Taxonomy" id="2607765"/>
    <lineage>
        <taxon>Bacteria</taxon>
        <taxon>Bacillati</taxon>
        <taxon>Cyanobacteriota</taxon>
        <taxon>Cyanophyceae</taxon>
        <taxon>Coleofasciculales</taxon>
        <taxon>Coleofasciculaceae</taxon>
        <taxon>Symploca</taxon>
    </lineage>
</organism>
<evidence type="ECO:0000259" key="12">
    <source>
        <dbReference type="SMART" id="SM00892"/>
    </source>
</evidence>
<evidence type="ECO:0000256" key="8">
    <source>
        <dbReference type="PIRSR" id="PIRSR640255-1"/>
    </source>
</evidence>
<dbReference type="Pfam" id="PF01223">
    <property type="entry name" value="Endonuclease_NS"/>
    <property type="match status" value="1"/>
</dbReference>
<dbReference type="GO" id="GO:0004519">
    <property type="term" value="F:endonuclease activity"/>
    <property type="evidence" value="ECO:0007669"/>
    <property type="project" value="UniProtKB-UniRule"/>
</dbReference>
<dbReference type="PROSITE" id="PS01070">
    <property type="entry name" value="NUCLEASE_NON_SPEC"/>
    <property type="match status" value="1"/>
</dbReference>
<keyword evidence="3 10" id="KW-0540">Nuclease</keyword>
<dbReference type="InterPro" id="IPR001604">
    <property type="entry name" value="Endo_G_ENPP1-like_dom"/>
</dbReference>
<proteinExistence type="inferred from homology"/>
<evidence type="ECO:0000256" key="10">
    <source>
        <dbReference type="RuleBase" id="RU366055"/>
    </source>
</evidence>
<keyword evidence="7" id="KW-0460">Magnesium</keyword>
<gene>
    <name evidence="13" type="ORF">F6J89_23975</name>
</gene>
<protein>
    <recommendedName>
        <fullName evidence="10">Endonuclease</fullName>
        <ecNumber evidence="10">3.1.30.-</ecNumber>
    </recommendedName>
</protein>
<evidence type="ECO:0000256" key="4">
    <source>
        <dbReference type="ARBA" id="ARBA00022723"/>
    </source>
</evidence>
<keyword evidence="5 10" id="KW-0255">Endonuclease</keyword>
<dbReference type="GO" id="GO:0046872">
    <property type="term" value="F:metal ion binding"/>
    <property type="evidence" value="ECO:0007669"/>
    <property type="project" value="UniProtKB-KW"/>
</dbReference>
<dbReference type="EMBL" id="JAAHFQ010000594">
    <property type="protein sequence ID" value="NER30590.1"/>
    <property type="molecule type" value="Genomic_DNA"/>
</dbReference>
<dbReference type="GO" id="GO:0003676">
    <property type="term" value="F:nucleic acid binding"/>
    <property type="evidence" value="ECO:0007669"/>
    <property type="project" value="InterPro"/>
</dbReference>
<dbReference type="SUPFAM" id="SSF54060">
    <property type="entry name" value="His-Me finger endonucleases"/>
    <property type="match status" value="1"/>
</dbReference>
<evidence type="ECO:0000313" key="13">
    <source>
        <dbReference type="EMBL" id="NER30590.1"/>
    </source>
</evidence>
<keyword evidence="4 9" id="KW-0479">Metal-binding</keyword>
<feature type="domain" description="DNA/RNA non-specific endonuclease/pyrophosphatase/phosphodiesterase" evidence="12">
    <location>
        <begin position="20"/>
        <end position="224"/>
    </location>
</feature>
<name>A0A6B3NG01_9CYAN</name>
<dbReference type="InterPro" id="IPR044925">
    <property type="entry name" value="His-Me_finger_sf"/>
</dbReference>
<feature type="domain" description="ENPP1-3/EXOG-like endonuclease/phosphodiesterase" evidence="11">
    <location>
        <begin position="21"/>
        <end position="224"/>
    </location>
</feature>
<dbReference type="InterPro" id="IPR018524">
    <property type="entry name" value="DNA/RNA_endonuclease_AS"/>
</dbReference>
<keyword evidence="6 10" id="KW-0378">Hydrolase</keyword>
<dbReference type="SMART" id="SM00892">
    <property type="entry name" value="Endonuclease_NS"/>
    <property type="match status" value="1"/>
</dbReference>
<sequence>MGNPSNATSDTNNNSNYLIKKPQFAFSYNNSKGTANWVSWQLNQSWLGNVDRQNNFRPDTSLPTGYYQVSSKEYKNSGYDRGHLTPSADRTKTARDNSATFLMTNMIPQHPDNNREVWRELEEYSRELVEQQRKELYIVAGPKGKTKTLAKGKLTVPAFTWKVILVLDKPGAGVKGVTANTRTIAVMMPNSEAVNQTDWKDYRVSVDQVEKETGYDFFSNLPKSIQKQIESRVDKQ</sequence>
<evidence type="ECO:0000256" key="3">
    <source>
        <dbReference type="ARBA" id="ARBA00022722"/>
    </source>
</evidence>
<comment type="cofactor">
    <cofactor evidence="1 10">
        <name>Mg(2+)</name>
        <dbReference type="ChEBI" id="CHEBI:18420"/>
    </cofactor>
</comment>
<dbReference type="CDD" id="cd00091">
    <property type="entry name" value="NUC"/>
    <property type="match status" value="1"/>
</dbReference>
<feature type="active site" description="Proton acceptor" evidence="8">
    <location>
        <position position="83"/>
    </location>
</feature>
<evidence type="ECO:0000256" key="9">
    <source>
        <dbReference type="PIRSR" id="PIRSR640255-2"/>
    </source>
</evidence>
<dbReference type="EC" id="3.1.30.-" evidence="10"/>
<dbReference type="Gene3D" id="3.40.570.10">
    <property type="entry name" value="Extracellular Endonuclease, subunit A"/>
    <property type="match status" value="1"/>
</dbReference>
<dbReference type="PANTHER" id="PTHR13966:SF5">
    <property type="entry name" value="ENDONUCLEASE G, MITOCHONDRIAL"/>
    <property type="match status" value="1"/>
</dbReference>
<evidence type="ECO:0000256" key="7">
    <source>
        <dbReference type="ARBA" id="ARBA00022842"/>
    </source>
</evidence>
<evidence type="ECO:0000259" key="11">
    <source>
        <dbReference type="SMART" id="SM00477"/>
    </source>
</evidence>